<gene>
    <name evidence="2" type="ORF">ElyMa_003748900</name>
</gene>
<feature type="compositionally biased region" description="Basic and acidic residues" evidence="1">
    <location>
        <begin position="23"/>
        <end position="32"/>
    </location>
</feature>
<name>A0AAV4F793_9GAST</name>
<dbReference type="InterPro" id="IPR029069">
    <property type="entry name" value="HotDog_dom_sf"/>
</dbReference>
<dbReference type="Proteomes" id="UP000762676">
    <property type="component" value="Unassembled WGS sequence"/>
</dbReference>
<feature type="compositionally biased region" description="Basic residues" evidence="1">
    <location>
        <begin position="1"/>
        <end position="22"/>
    </location>
</feature>
<evidence type="ECO:0000313" key="3">
    <source>
        <dbReference type="Proteomes" id="UP000762676"/>
    </source>
</evidence>
<dbReference type="SUPFAM" id="SSF54637">
    <property type="entry name" value="Thioesterase/thiol ester dehydrase-isomerase"/>
    <property type="match status" value="1"/>
</dbReference>
<dbReference type="EMBL" id="BMAT01007689">
    <property type="protein sequence ID" value="GFR69077.1"/>
    <property type="molecule type" value="Genomic_DNA"/>
</dbReference>
<accession>A0AAV4F793</accession>
<comment type="caution">
    <text evidence="2">The sequence shown here is derived from an EMBL/GenBank/DDBJ whole genome shotgun (WGS) entry which is preliminary data.</text>
</comment>
<organism evidence="2 3">
    <name type="scientific">Elysia marginata</name>
    <dbReference type="NCBI Taxonomy" id="1093978"/>
    <lineage>
        <taxon>Eukaryota</taxon>
        <taxon>Metazoa</taxon>
        <taxon>Spiralia</taxon>
        <taxon>Lophotrochozoa</taxon>
        <taxon>Mollusca</taxon>
        <taxon>Gastropoda</taxon>
        <taxon>Heterobranchia</taxon>
        <taxon>Euthyneura</taxon>
        <taxon>Panpulmonata</taxon>
        <taxon>Sacoglossa</taxon>
        <taxon>Placobranchoidea</taxon>
        <taxon>Plakobranchidae</taxon>
        <taxon>Elysia</taxon>
    </lineage>
</organism>
<dbReference type="AlphaFoldDB" id="A0AAV4F793"/>
<sequence>MRRKAKQTLMHRRAAVREKRKRNNENHRRQQQEEPLNTWQRVIGPTRNAARVGLLIVRPTDQNVIPETGALFGKQVQIAASNLDQFLHTNWSNYLKFCYDAFVEYEVKKLGQENILNSFRKVKQFSLLFLQESSLMDTLDVHLWKDQENPDLFKF</sequence>
<keyword evidence="3" id="KW-1185">Reference proteome</keyword>
<protein>
    <submittedName>
        <fullName evidence="2">Uncharacterized protein</fullName>
    </submittedName>
</protein>
<reference evidence="2 3" key="1">
    <citation type="journal article" date="2021" name="Elife">
        <title>Chloroplast acquisition without the gene transfer in kleptoplastic sea slugs, Plakobranchus ocellatus.</title>
        <authorList>
            <person name="Maeda T."/>
            <person name="Takahashi S."/>
            <person name="Yoshida T."/>
            <person name="Shimamura S."/>
            <person name="Takaki Y."/>
            <person name="Nagai Y."/>
            <person name="Toyoda A."/>
            <person name="Suzuki Y."/>
            <person name="Arimoto A."/>
            <person name="Ishii H."/>
            <person name="Satoh N."/>
            <person name="Nishiyama T."/>
            <person name="Hasebe M."/>
            <person name="Maruyama T."/>
            <person name="Minagawa J."/>
            <person name="Obokata J."/>
            <person name="Shigenobu S."/>
        </authorList>
    </citation>
    <scope>NUCLEOTIDE SEQUENCE [LARGE SCALE GENOMIC DNA]</scope>
</reference>
<proteinExistence type="predicted"/>
<evidence type="ECO:0000256" key="1">
    <source>
        <dbReference type="SAM" id="MobiDB-lite"/>
    </source>
</evidence>
<dbReference type="Gene3D" id="3.10.129.10">
    <property type="entry name" value="Hotdog Thioesterase"/>
    <property type="match status" value="1"/>
</dbReference>
<evidence type="ECO:0000313" key="2">
    <source>
        <dbReference type="EMBL" id="GFR69077.1"/>
    </source>
</evidence>
<feature type="region of interest" description="Disordered" evidence="1">
    <location>
        <begin position="1"/>
        <end position="37"/>
    </location>
</feature>